<dbReference type="Pfam" id="PF00149">
    <property type="entry name" value="Metallophos"/>
    <property type="match status" value="1"/>
</dbReference>
<comment type="caution">
    <text evidence="2">The sequence shown here is derived from an EMBL/GenBank/DDBJ whole genome shotgun (WGS) entry which is preliminary data.</text>
</comment>
<dbReference type="PANTHER" id="PTHR31302">
    <property type="entry name" value="TRANSMEMBRANE PROTEIN WITH METALLOPHOSPHOESTERASE DOMAIN-RELATED"/>
    <property type="match status" value="1"/>
</dbReference>
<dbReference type="InterPro" id="IPR051158">
    <property type="entry name" value="Metallophosphoesterase_sf"/>
</dbReference>
<evidence type="ECO:0000313" key="2">
    <source>
        <dbReference type="EMBL" id="MCU6696974.1"/>
    </source>
</evidence>
<name>A0ABT2RXC6_9FIRM</name>
<gene>
    <name evidence="2" type="ORF">OCV63_08705</name>
</gene>
<feature type="domain" description="Calcineurin-like phosphoesterase" evidence="1">
    <location>
        <begin position="7"/>
        <end position="237"/>
    </location>
</feature>
<evidence type="ECO:0000259" key="1">
    <source>
        <dbReference type="Pfam" id="PF00149"/>
    </source>
</evidence>
<dbReference type="Proteomes" id="UP001652461">
    <property type="component" value="Unassembled WGS sequence"/>
</dbReference>
<dbReference type="Gene3D" id="3.60.21.10">
    <property type="match status" value="1"/>
</dbReference>
<dbReference type="RefSeq" id="WP_262670740.1">
    <property type="nucleotide sequence ID" value="NZ_JAOQKC010000010.1"/>
</dbReference>
<evidence type="ECO:0000313" key="3">
    <source>
        <dbReference type="Proteomes" id="UP001652461"/>
    </source>
</evidence>
<dbReference type="SUPFAM" id="SSF56300">
    <property type="entry name" value="Metallo-dependent phosphatases"/>
    <property type="match status" value="1"/>
</dbReference>
<dbReference type="InterPro" id="IPR029052">
    <property type="entry name" value="Metallo-depent_PP-like"/>
</dbReference>
<proteinExistence type="predicted"/>
<dbReference type="InterPro" id="IPR004843">
    <property type="entry name" value="Calcineurin-like_PHP"/>
</dbReference>
<dbReference type="PANTHER" id="PTHR31302:SF0">
    <property type="entry name" value="TRANSMEMBRANE PROTEIN WITH METALLOPHOSPHOESTERASE DOMAIN"/>
    <property type="match status" value="1"/>
</dbReference>
<protein>
    <submittedName>
        <fullName evidence="2">Metallophosphoesterase</fullName>
    </submittedName>
</protein>
<sequence length="904" mass="104968">MKKIKWLHLSDIHLNKQDVDTRLMRKKLPEYLRENHILCDYIFFTGDLRYAPSGDFAEDTLSFLAALCDAVGTDINHLYIVPGNHDIDRKAGTREAAIEEMMESYHPKAGTISPEALTRISDGKQDFTALMEQLYPKNDPRLACYRDPVHPHFCIETDDFNLLHIDTTLSYMHGRERDLIIGSELFLNLLEQLNQQKPTILLTHYSFDYLSRAEQQMLLSLMRDYNVQLWFAGHEHSDLLRQQRDYFFEFQCGNLLHEDEGTKSSIILGEYDPSSCTGAIRVYLWNSPDGWAPYPYIYPSGADKSVYPFALQTSGYKINQIVNAAGQTPATSTEAFPVPRSAACLPEQLYQMSEGTYQSWKEQFDAREEYSGFLYLDGSITPFCPVQILRLSFPYGSCLHIRADGFQITLTESRSALPEISFCYRLSCYQDVDERLYRFRRIKEYLSARKAFVKVTGNEAYNLHFSVHSNQKSWKELCQETDFWLEQMERIARIENHFHIKFQLPEQADETDYLTIELLSDALSGKSVRHLPAAKMPHPGLRKKFTQETDIWYNDGADLPDLQLFGYYFHPTAQYIAAGEFRWNKQKSAWESDFENGGIAILVDFELSQETATNRALTLRVPFSEFADELNPAHIAQISTEDSGLFLRYVRMTHDILEIHQKYLIYQEQLTKWIAWDMQNTAPNARPTLTDTLSVNELSSAVVRTGTDLAEKLEDFTAVFQLTPADQPFRDAYMHENISYCFMRVINVLNSKGYSLLEHDKDGYFYHLPRIRRMIRAEKDTNLDEFFKLYQELPETVSNPKRLEHYNLMRNFIYSIAQMYRDYHHLTRPVLTALVSQMQAKLSEHQELVMKTGHFADWVLYTLEGEKDVAHAFEKNADILHDFDLLEAEAEENLQLAGSHRIDI</sequence>
<reference evidence="2 3" key="1">
    <citation type="journal article" date="2021" name="ISME Commun">
        <title>Automated analysis of genomic sequences facilitates high-throughput and comprehensive description of bacteria.</title>
        <authorList>
            <person name="Hitch T.C.A."/>
        </authorList>
    </citation>
    <scope>NUCLEOTIDE SEQUENCE [LARGE SCALE GENOMIC DNA]</scope>
    <source>
        <strain evidence="2 3">Sanger_04</strain>
    </source>
</reference>
<keyword evidence="3" id="KW-1185">Reference proteome</keyword>
<organism evidence="2 3">
    <name type="scientific">Laedolimicola ammoniilytica</name>
    <dbReference type="NCBI Taxonomy" id="2981771"/>
    <lineage>
        <taxon>Bacteria</taxon>
        <taxon>Bacillati</taxon>
        <taxon>Bacillota</taxon>
        <taxon>Clostridia</taxon>
        <taxon>Lachnospirales</taxon>
        <taxon>Lachnospiraceae</taxon>
        <taxon>Laedolimicola</taxon>
    </lineage>
</organism>
<dbReference type="EMBL" id="JAOQKC010000010">
    <property type="protein sequence ID" value="MCU6696974.1"/>
    <property type="molecule type" value="Genomic_DNA"/>
</dbReference>
<accession>A0ABT2RXC6</accession>